<organism evidence="1 2">
    <name type="scientific">Dovyalis caffra</name>
    <dbReference type="NCBI Taxonomy" id="77055"/>
    <lineage>
        <taxon>Eukaryota</taxon>
        <taxon>Viridiplantae</taxon>
        <taxon>Streptophyta</taxon>
        <taxon>Embryophyta</taxon>
        <taxon>Tracheophyta</taxon>
        <taxon>Spermatophyta</taxon>
        <taxon>Magnoliopsida</taxon>
        <taxon>eudicotyledons</taxon>
        <taxon>Gunneridae</taxon>
        <taxon>Pentapetalae</taxon>
        <taxon>rosids</taxon>
        <taxon>fabids</taxon>
        <taxon>Malpighiales</taxon>
        <taxon>Salicaceae</taxon>
        <taxon>Flacourtieae</taxon>
        <taxon>Dovyalis</taxon>
    </lineage>
</organism>
<gene>
    <name evidence="1" type="ORF">DCAF_LOCUS2148</name>
</gene>
<name>A0AAV1QWY2_9ROSI</name>
<dbReference type="EMBL" id="CAWUPB010000351">
    <property type="protein sequence ID" value="CAK7324501.1"/>
    <property type="molecule type" value="Genomic_DNA"/>
</dbReference>
<dbReference type="AlphaFoldDB" id="A0AAV1QWY2"/>
<evidence type="ECO:0000313" key="1">
    <source>
        <dbReference type="EMBL" id="CAK7324501.1"/>
    </source>
</evidence>
<dbReference type="Gene3D" id="1.10.1040.10">
    <property type="entry name" value="N-(1-d-carboxylethyl)-l-norvaline Dehydrogenase, domain 2"/>
    <property type="match status" value="1"/>
</dbReference>
<evidence type="ECO:0000313" key="2">
    <source>
        <dbReference type="Proteomes" id="UP001314170"/>
    </source>
</evidence>
<comment type="caution">
    <text evidence="1">The sequence shown here is derived from an EMBL/GenBank/DDBJ whole genome shotgun (WGS) entry which is preliminary data.</text>
</comment>
<proteinExistence type="predicted"/>
<dbReference type="PANTHER" id="PTHR43060">
    <property type="entry name" value="3-HYDROXYISOBUTYRATE DEHYDROGENASE-LIKE 1, MITOCHONDRIAL-RELATED"/>
    <property type="match status" value="1"/>
</dbReference>
<sequence length="73" mass="7911">MIERDFRAGGFAGYMVKDMGMRVDVMEESVDERVPILPGAALGKQLFAGMVANEDGHLGTQALITVPERLNGM</sequence>
<keyword evidence="2" id="KW-1185">Reference proteome</keyword>
<dbReference type="InterPro" id="IPR013328">
    <property type="entry name" value="6PGD_dom2"/>
</dbReference>
<dbReference type="Proteomes" id="UP001314170">
    <property type="component" value="Unassembled WGS sequence"/>
</dbReference>
<dbReference type="PANTHER" id="PTHR43060:SF13">
    <property type="entry name" value="3-HYDROXYISOBUTYRATE DEHYDROGENASE-LIKE 2, MITOCHONDRIAL-RELATED"/>
    <property type="match status" value="1"/>
</dbReference>
<accession>A0AAV1QWY2</accession>
<protein>
    <submittedName>
        <fullName evidence="1">Uncharacterized protein</fullName>
    </submittedName>
</protein>
<reference evidence="1 2" key="1">
    <citation type="submission" date="2024-01" db="EMBL/GenBank/DDBJ databases">
        <authorList>
            <person name="Waweru B."/>
        </authorList>
    </citation>
    <scope>NUCLEOTIDE SEQUENCE [LARGE SCALE GENOMIC DNA]</scope>
</reference>